<feature type="binding site" evidence="2">
    <location>
        <position position="377"/>
    </location>
    <ligand>
        <name>Mg(2+)</name>
        <dbReference type="ChEBI" id="CHEBI:18420"/>
    </ligand>
</feature>
<keyword evidence="2" id="KW-0533">Nickel</keyword>
<sequence length="436" mass="48624">MTTIKFTQPITVDHIARIEGKAGIEVQINDKKEVEVKVNIFEGPRLFESIVIGKSVEEATAVFPRVCSFCAAAHKITGLLAAEDAIGLQVSEQTSKIRELMYIGDMIESHALHLFLLALPDFLGYPDGISMGKEHPSVIKAALQLKDLGAIIQTITGSRYIHQENALMGGFGKIPTKAKLNEIIKLLHDSKDVSTVALEQFAKYELWEEVSSERLHLALEPKNDVYGIIGEKIKASDGTSFNANEYMKNIEERVVPHSFAKHSSYKGKRFTTGALSRITLFNSLLNDKSKELYSNYNNFIDANNPLSNNIAQAIELSYFIDRAEELTLDILENYKDEQRIKPTFKEGIGYAVTEAPRGLLAYMISVNDEGKVTKADIITPTAMFLAQKEVDLKKMTESMIEKGVEDPSEISKKLETIVRSYDPCVSCSVHVTKLRK</sequence>
<dbReference type="GO" id="GO:0016151">
    <property type="term" value="F:nickel cation binding"/>
    <property type="evidence" value="ECO:0007669"/>
    <property type="project" value="InterPro"/>
</dbReference>
<dbReference type="Gene3D" id="1.10.645.10">
    <property type="entry name" value="Cytochrome-c3 Hydrogenase, chain B"/>
    <property type="match status" value="1"/>
</dbReference>
<evidence type="ECO:0000256" key="2">
    <source>
        <dbReference type="PIRSR" id="PIRSR601501-1"/>
    </source>
</evidence>
<evidence type="ECO:0000313" key="3">
    <source>
        <dbReference type="EMBL" id="UJG41103.1"/>
    </source>
</evidence>
<dbReference type="SUPFAM" id="SSF56762">
    <property type="entry name" value="HydB/Nqo4-like"/>
    <property type="match status" value="1"/>
</dbReference>
<comment type="cofactor">
    <cofactor evidence="2">
        <name>Fe cation</name>
        <dbReference type="ChEBI" id="CHEBI:24875"/>
    </cofactor>
</comment>
<dbReference type="PROSITE" id="PS00508">
    <property type="entry name" value="NI_HGENASE_L_2"/>
    <property type="match status" value="1"/>
</dbReference>
<dbReference type="PANTHER" id="PTHR43600:SF4">
    <property type="entry name" value="CYTOSOLIC NIFE-HYDROGENASE, ALPHA SUBUNIT"/>
    <property type="match status" value="1"/>
</dbReference>
<dbReference type="InterPro" id="IPR001501">
    <property type="entry name" value="Ni-dep_hyd_lsu"/>
</dbReference>
<reference evidence="3" key="1">
    <citation type="journal article" date="2022" name="Nat. Microbiol.">
        <title>Unique mobile elements and scalable gene flow at the prokaryote-eukaryote boundary revealed by circularized Asgard archaea genomes.</title>
        <authorList>
            <person name="Wu F."/>
            <person name="Speth D.R."/>
            <person name="Philosof A."/>
            <person name="Cremiere A."/>
            <person name="Narayanan A."/>
            <person name="Barco R.A."/>
            <person name="Connon S.A."/>
            <person name="Amend J.P."/>
            <person name="Antoshechkin I.A."/>
            <person name="Orphan V.J."/>
        </authorList>
    </citation>
    <scope>NUCLEOTIDE SEQUENCE</scope>
    <source>
        <strain evidence="3">PM71</strain>
    </source>
</reference>
<feature type="binding site" evidence="2">
    <location>
        <position position="424"/>
    </location>
    <ligand>
        <name>Ni(2+)</name>
        <dbReference type="ChEBI" id="CHEBI:49786"/>
    </ligand>
</feature>
<keyword evidence="2" id="KW-0408">Iron</keyword>
<dbReference type="AlphaFoldDB" id="A0A9Y1BLA8"/>
<feature type="binding site" evidence="2">
    <location>
        <position position="427"/>
    </location>
    <ligand>
        <name>Fe cation</name>
        <dbReference type="ChEBI" id="CHEBI:24875"/>
    </ligand>
</feature>
<keyword evidence="2" id="KW-0479">Metal-binding</keyword>
<feature type="binding site" evidence="2">
    <location>
        <position position="48"/>
    </location>
    <ligand>
        <name>Mg(2+)</name>
        <dbReference type="ChEBI" id="CHEBI:18420"/>
    </ligand>
</feature>
<dbReference type="EMBL" id="CP084166">
    <property type="protein sequence ID" value="UJG41103.1"/>
    <property type="molecule type" value="Genomic_DNA"/>
</dbReference>
<comment type="cofactor">
    <cofactor evidence="2">
        <name>Ni(2+)</name>
        <dbReference type="ChEBI" id="CHEBI:49786"/>
    </cofactor>
</comment>
<keyword evidence="1" id="KW-0560">Oxidoreductase</keyword>
<dbReference type="PANTHER" id="PTHR43600">
    <property type="entry name" value="COENZYME F420 HYDROGENASE, SUBUNIT ALPHA"/>
    <property type="match status" value="1"/>
</dbReference>
<dbReference type="GO" id="GO:0008901">
    <property type="term" value="F:ferredoxin hydrogenase activity"/>
    <property type="evidence" value="ECO:0007669"/>
    <property type="project" value="InterPro"/>
</dbReference>
<keyword evidence="2" id="KW-0460">Magnesium</keyword>
<feature type="binding site" evidence="2">
    <location>
        <position position="70"/>
    </location>
    <ligand>
        <name>Fe cation</name>
        <dbReference type="ChEBI" id="CHEBI:24875"/>
    </ligand>
</feature>
<accession>A0A9Y1BLA8</accession>
<feature type="binding site" evidence="2">
    <location>
        <position position="430"/>
    </location>
    <ligand>
        <name>Mg(2+)</name>
        <dbReference type="ChEBI" id="CHEBI:18420"/>
    </ligand>
</feature>
<organism evidence="3">
    <name type="scientific">Candidatus Heimdallarchaeum aukensis</name>
    <dbReference type="NCBI Taxonomy" id="2876573"/>
    <lineage>
        <taxon>Archaea</taxon>
        <taxon>Promethearchaeati</taxon>
        <taxon>Candidatus Heimdallarchaeota</taxon>
        <taxon>Candidatus Heimdallarchaeia (ex Rinke et al. 2021) (nom. nud.)</taxon>
        <taxon>Candidatus Heimdallarchaeales</taxon>
        <taxon>Candidatus Heimdallarchaeaceae</taxon>
        <taxon>Candidatus Heimdallarchaeum</taxon>
    </lineage>
</organism>
<dbReference type="InterPro" id="IPR029014">
    <property type="entry name" value="NiFe-Hase_large"/>
</dbReference>
<feature type="binding site" evidence="2">
    <location>
        <position position="70"/>
    </location>
    <ligand>
        <name>Ni(2+)</name>
        <dbReference type="ChEBI" id="CHEBI:49786"/>
    </ligand>
</feature>
<name>A0A9Y1BLA8_9ARCH</name>
<dbReference type="Proteomes" id="UP001201020">
    <property type="component" value="Chromosome"/>
</dbReference>
<dbReference type="InterPro" id="IPR018194">
    <property type="entry name" value="Ni-dep_hyd_lsu_Ni_BS"/>
</dbReference>
<gene>
    <name evidence="3" type="ORF">K9W45_01260</name>
</gene>
<protein>
    <submittedName>
        <fullName evidence="3">Ni/Fe hydrogenase subunit alpha</fullName>
    </submittedName>
</protein>
<feature type="binding site" evidence="2">
    <location>
        <position position="67"/>
    </location>
    <ligand>
        <name>Ni(2+)</name>
        <dbReference type="ChEBI" id="CHEBI:49786"/>
    </ligand>
</feature>
<proteinExistence type="predicted"/>
<dbReference type="Pfam" id="PF00374">
    <property type="entry name" value="NiFeSe_Hases"/>
    <property type="match status" value="2"/>
</dbReference>
<evidence type="ECO:0000256" key="1">
    <source>
        <dbReference type="ARBA" id="ARBA00023002"/>
    </source>
</evidence>